<dbReference type="EMBL" id="VHLL01000004">
    <property type="protein sequence ID" value="MCT8337465.1"/>
    <property type="molecule type" value="Genomic_DNA"/>
</dbReference>
<name>A0A9E4ZN67_9EURY</name>
<organism evidence="2 3">
    <name type="scientific">Methanoculleus formosensis</name>
    <dbReference type="NCBI Taxonomy" id="2590886"/>
    <lineage>
        <taxon>Archaea</taxon>
        <taxon>Methanobacteriati</taxon>
        <taxon>Methanobacteriota</taxon>
        <taxon>Stenosarchaea group</taxon>
        <taxon>Methanomicrobia</taxon>
        <taxon>Methanomicrobiales</taxon>
        <taxon>Methanomicrobiaceae</taxon>
        <taxon>Methanoculleus</taxon>
    </lineage>
</organism>
<keyword evidence="3" id="KW-1185">Reference proteome</keyword>
<keyword evidence="1" id="KW-0472">Membrane</keyword>
<dbReference type="Proteomes" id="UP001065682">
    <property type="component" value="Unassembled WGS sequence"/>
</dbReference>
<evidence type="ECO:0000256" key="1">
    <source>
        <dbReference type="SAM" id="Phobius"/>
    </source>
</evidence>
<reference evidence="2" key="1">
    <citation type="submission" date="2019-06" db="EMBL/GenBank/DDBJ databases">
        <title>Methanoculleus strain from Tamsui River, Taipei, Taiwan.</title>
        <authorList>
            <person name="You Y.-T."/>
            <person name="Chen S.-C."/>
            <person name="Lai S.-J."/>
            <person name="Lee Y.-C."/>
            <person name="Lai M.-C."/>
        </authorList>
    </citation>
    <scope>NUCLEOTIDE SEQUENCE</scope>
    <source>
        <strain evidence="2">Afa-1</strain>
    </source>
</reference>
<gene>
    <name evidence="2" type="ORF">FKB36_08175</name>
</gene>
<keyword evidence="1" id="KW-1133">Transmembrane helix</keyword>
<proteinExistence type="predicted"/>
<protein>
    <submittedName>
        <fullName evidence="2">Uncharacterized protein</fullName>
    </submittedName>
</protein>
<evidence type="ECO:0000313" key="3">
    <source>
        <dbReference type="Proteomes" id="UP001065682"/>
    </source>
</evidence>
<evidence type="ECO:0000313" key="2">
    <source>
        <dbReference type="EMBL" id="MCT8337465.1"/>
    </source>
</evidence>
<dbReference type="RefSeq" id="WP_261597571.1">
    <property type="nucleotide sequence ID" value="NZ_VHLL01000004.1"/>
</dbReference>
<keyword evidence="1" id="KW-0812">Transmembrane</keyword>
<feature type="transmembrane region" description="Helical" evidence="1">
    <location>
        <begin position="32"/>
        <end position="50"/>
    </location>
</feature>
<comment type="caution">
    <text evidence="2">The sequence shown here is derived from an EMBL/GenBank/DDBJ whole genome shotgun (WGS) entry which is preliminary data.</text>
</comment>
<dbReference type="AlphaFoldDB" id="A0A9E4ZN67"/>
<accession>A0A9E4ZN67</accession>
<sequence>MRWQDCVDRGLIRADPKNADGILRQESPMLRGLRACGALLLIVAVIYSVARRQKGYALYGNSHSLQERQRWRLSCRLYRVLKAKDENTEDEPDDDEEIEREE</sequence>